<organism evidence="2 3">
    <name type="scientific">Stephania japonica</name>
    <dbReference type="NCBI Taxonomy" id="461633"/>
    <lineage>
        <taxon>Eukaryota</taxon>
        <taxon>Viridiplantae</taxon>
        <taxon>Streptophyta</taxon>
        <taxon>Embryophyta</taxon>
        <taxon>Tracheophyta</taxon>
        <taxon>Spermatophyta</taxon>
        <taxon>Magnoliopsida</taxon>
        <taxon>Ranunculales</taxon>
        <taxon>Menispermaceae</taxon>
        <taxon>Menispermoideae</taxon>
        <taxon>Cissampelideae</taxon>
        <taxon>Stephania</taxon>
    </lineage>
</organism>
<protein>
    <recommendedName>
        <fullName evidence="4">Protein kinase domain-containing protein</fullName>
    </recommendedName>
</protein>
<comment type="caution">
    <text evidence="2">The sequence shown here is derived from an EMBL/GenBank/DDBJ whole genome shotgun (WGS) entry which is preliminary data.</text>
</comment>
<keyword evidence="1" id="KW-0812">Transmembrane</keyword>
<evidence type="ECO:0008006" key="4">
    <source>
        <dbReference type="Google" id="ProtNLM"/>
    </source>
</evidence>
<keyword evidence="1" id="KW-1133">Transmembrane helix</keyword>
<reference evidence="2 3" key="1">
    <citation type="submission" date="2024-01" db="EMBL/GenBank/DDBJ databases">
        <title>Genome assemblies of Stephania.</title>
        <authorList>
            <person name="Yang L."/>
        </authorList>
    </citation>
    <scope>NUCLEOTIDE SEQUENCE [LARGE SCALE GENOMIC DNA]</scope>
    <source>
        <strain evidence="2">QJT</strain>
        <tissue evidence="2">Leaf</tissue>
    </source>
</reference>
<proteinExistence type="predicted"/>
<evidence type="ECO:0000313" key="3">
    <source>
        <dbReference type="Proteomes" id="UP001417504"/>
    </source>
</evidence>
<sequence>MRIMHQDVKARNLMCIQRTPTTENVTITYAFSHLRSYSVVDPNIVDTFNGEVHSFTAHLLLGVVVVCLLLGLLKDEMRLDILVSYLVKLVFFFFFFFE</sequence>
<dbReference type="EMBL" id="JBBNAE010000005">
    <property type="protein sequence ID" value="KAK9124323.1"/>
    <property type="molecule type" value="Genomic_DNA"/>
</dbReference>
<dbReference type="Proteomes" id="UP001417504">
    <property type="component" value="Unassembled WGS sequence"/>
</dbReference>
<name>A0AAP0J0M9_9MAGN</name>
<accession>A0AAP0J0M9</accession>
<keyword evidence="3" id="KW-1185">Reference proteome</keyword>
<feature type="transmembrane region" description="Helical" evidence="1">
    <location>
        <begin position="79"/>
        <end position="97"/>
    </location>
</feature>
<feature type="transmembrane region" description="Helical" evidence="1">
    <location>
        <begin position="55"/>
        <end position="72"/>
    </location>
</feature>
<evidence type="ECO:0000313" key="2">
    <source>
        <dbReference type="EMBL" id="KAK9124323.1"/>
    </source>
</evidence>
<dbReference type="AlphaFoldDB" id="A0AAP0J0M9"/>
<keyword evidence="1" id="KW-0472">Membrane</keyword>
<gene>
    <name evidence="2" type="ORF">Sjap_013925</name>
</gene>
<evidence type="ECO:0000256" key="1">
    <source>
        <dbReference type="SAM" id="Phobius"/>
    </source>
</evidence>